<dbReference type="Proteomes" id="UP000602198">
    <property type="component" value="Unassembled WGS sequence"/>
</dbReference>
<proteinExistence type="predicted"/>
<dbReference type="EMBL" id="JAERRJ010000019">
    <property type="protein sequence ID" value="MBL1079796.1"/>
    <property type="molecule type" value="Genomic_DNA"/>
</dbReference>
<keyword evidence="2" id="KW-1185">Reference proteome</keyword>
<gene>
    <name evidence="1" type="ORF">JK358_35880</name>
</gene>
<name>A0ABS1MGX3_9NOCA</name>
<dbReference type="RefSeq" id="WP_201957517.1">
    <property type="nucleotide sequence ID" value="NZ_JAERRJ010000019.1"/>
</dbReference>
<organism evidence="1 2">
    <name type="scientific">Nocardia acididurans</name>
    <dbReference type="NCBI Taxonomy" id="2802282"/>
    <lineage>
        <taxon>Bacteria</taxon>
        <taxon>Bacillati</taxon>
        <taxon>Actinomycetota</taxon>
        <taxon>Actinomycetes</taxon>
        <taxon>Mycobacteriales</taxon>
        <taxon>Nocardiaceae</taxon>
        <taxon>Nocardia</taxon>
    </lineage>
</organism>
<sequence>MPSNFPIRGLTEADKYLLAQAAAQGRTSQNQWALTALRAALDAALPGARDAYERRDELAEKLMHRLGIDPESPEFARNQTEARALLARADQLRQDKTA</sequence>
<reference evidence="1 2" key="1">
    <citation type="submission" date="2021-01" db="EMBL/GenBank/DDBJ databases">
        <title>WGS of actinomycetes isolated from Thailand.</title>
        <authorList>
            <person name="Thawai C."/>
        </authorList>
    </citation>
    <scope>NUCLEOTIDE SEQUENCE [LARGE SCALE GENOMIC DNA]</scope>
    <source>
        <strain evidence="1 2">LPG 2</strain>
    </source>
</reference>
<evidence type="ECO:0000313" key="1">
    <source>
        <dbReference type="EMBL" id="MBL1079796.1"/>
    </source>
</evidence>
<comment type="caution">
    <text evidence="1">The sequence shown here is derived from an EMBL/GenBank/DDBJ whole genome shotgun (WGS) entry which is preliminary data.</text>
</comment>
<accession>A0ABS1MGX3</accession>
<protein>
    <submittedName>
        <fullName evidence="1">Uncharacterized protein</fullName>
    </submittedName>
</protein>
<evidence type="ECO:0000313" key="2">
    <source>
        <dbReference type="Proteomes" id="UP000602198"/>
    </source>
</evidence>